<gene>
    <name evidence="2" type="ORF">ET471_08200</name>
</gene>
<dbReference type="Proteomes" id="UP000292118">
    <property type="component" value="Chromosome"/>
</dbReference>
<dbReference type="RefSeq" id="WP_129187529.1">
    <property type="nucleotide sequence ID" value="NZ_CP035493.1"/>
</dbReference>
<accession>A0A4P6F3W5</accession>
<sequence>MNTTDDLRAIREHLASGGLAGQVRRLIDVLIAEREVAEQMERYAQDHRSEPTPTPDQSSSAAPAQGTPLERAIERVRLYYATEEGMLIGDAGAARSILAAALSDVEGMRAVMRRHPVLTVLPSGPGCNCGAPWDESVDRAPTFWFAAHQVEMLRAHLMDGAR</sequence>
<dbReference type="EMBL" id="CP035493">
    <property type="protein sequence ID" value="QAY70016.1"/>
    <property type="molecule type" value="Genomic_DNA"/>
</dbReference>
<proteinExistence type="predicted"/>
<name>A0A4P6F3W5_9MICO</name>
<reference evidence="2 3" key="1">
    <citation type="submission" date="2019-01" db="EMBL/GenBank/DDBJ databases">
        <title>Genome sequencing of strain FW10M-9.</title>
        <authorList>
            <person name="Heo J."/>
            <person name="Kim S.-J."/>
            <person name="Kim J.-S."/>
            <person name="Hong S.-B."/>
            <person name="Kwon S.-W."/>
        </authorList>
    </citation>
    <scope>NUCLEOTIDE SEQUENCE [LARGE SCALE GENOMIC DNA]</scope>
    <source>
        <strain evidence="2 3">FW10M-9</strain>
    </source>
</reference>
<evidence type="ECO:0000256" key="1">
    <source>
        <dbReference type="SAM" id="MobiDB-lite"/>
    </source>
</evidence>
<evidence type="ECO:0000313" key="3">
    <source>
        <dbReference type="Proteomes" id="UP000292118"/>
    </source>
</evidence>
<evidence type="ECO:0000313" key="2">
    <source>
        <dbReference type="EMBL" id="QAY70016.1"/>
    </source>
</evidence>
<feature type="region of interest" description="Disordered" evidence="1">
    <location>
        <begin position="43"/>
        <end position="69"/>
    </location>
</feature>
<dbReference type="AlphaFoldDB" id="A0A4P6F3W5"/>
<dbReference type="KEGG" id="xya:ET471_08200"/>
<protein>
    <submittedName>
        <fullName evidence="2">Uncharacterized protein</fullName>
    </submittedName>
</protein>
<keyword evidence="3" id="KW-1185">Reference proteome</keyword>
<organism evidence="2 3">
    <name type="scientific">Xylanimonas protaetiae</name>
    <dbReference type="NCBI Taxonomy" id="2509457"/>
    <lineage>
        <taxon>Bacteria</taxon>
        <taxon>Bacillati</taxon>
        <taxon>Actinomycetota</taxon>
        <taxon>Actinomycetes</taxon>
        <taxon>Micrococcales</taxon>
        <taxon>Promicromonosporaceae</taxon>
        <taxon>Xylanimonas</taxon>
    </lineage>
</organism>